<proteinExistence type="predicted"/>
<name>A0ABS7D618_9BACL</name>
<dbReference type="RefSeq" id="WP_219872618.1">
    <property type="nucleotide sequence ID" value="NZ_JAHZIJ010000006.1"/>
</dbReference>
<dbReference type="InterPro" id="IPR050765">
    <property type="entry name" value="Riboflavin_Biosynth_HTPR"/>
</dbReference>
<evidence type="ECO:0000313" key="2">
    <source>
        <dbReference type="EMBL" id="MBW7475385.1"/>
    </source>
</evidence>
<dbReference type="PANTHER" id="PTHR38011">
    <property type="entry name" value="DIHYDROFOLATE REDUCTASE FAMILY PROTEIN (AFU_ORTHOLOGUE AFUA_8G06820)"/>
    <property type="match status" value="1"/>
</dbReference>
<evidence type="ECO:0000313" key="3">
    <source>
        <dbReference type="Proteomes" id="UP000812277"/>
    </source>
</evidence>
<dbReference type="InterPro" id="IPR024072">
    <property type="entry name" value="DHFR-like_dom_sf"/>
</dbReference>
<accession>A0ABS7D618</accession>
<organism evidence="2 3">
    <name type="scientific">Paenibacillus oenotherae</name>
    <dbReference type="NCBI Taxonomy" id="1435645"/>
    <lineage>
        <taxon>Bacteria</taxon>
        <taxon>Bacillati</taxon>
        <taxon>Bacillota</taxon>
        <taxon>Bacilli</taxon>
        <taxon>Bacillales</taxon>
        <taxon>Paenibacillaceae</taxon>
        <taxon>Paenibacillus</taxon>
    </lineage>
</organism>
<dbReference type="Proteomes" id="UP000812277">
    <property type="component" value="Unassembled WGS sequence"/>
</dbReference>
<dbReference type="Gene3D" id="3.40.430.10">
    <property type="entry name" value="Dihydrofolate Reductase, subunit A"/>
    <property type="match status" value="1"/>
</dbReference>
<evidence type="ECO:0000259" key="1">
    <source>
        <dbReference type="Pfam" id="PF01872"/>
    </source>
</evidence>
<keyword evidence="3" id="KW-1185">Reference proteome</keyword>
<feature type="domain" description="Bacterial bifunctional deaminase-reductase C-terminal" evidence="1">
    <location>
        <begin position="5"/>
        <end position="169"/>
    </location>
</feature>
<dbReference type="Pfam" id="PF01872">
    <property type="entry name" value="RibD_C"/>
    <property type="match status" value="1"/>
</dbReference>
<dbReference type="EMBL" id="JAHZIJ010000006">
    <property type="protein sequence ID" value="MBW7475385.1"/>
    <property type="molecule type" value="Genomic_DNA"/>
</dbReference>
<sequence length="176" mass="19338">MSVNKVVLYIAMSLDGYIARSDGSVDWLFDVQGDGGDNGYSKFYSRVEAVVMGKLTYDVVLKLEEEFPYSDKPCYVFTRSEPAAAPHVIFVDEPVQSFIPRLKAEAKGDIWLVGGGQLVQAFLAHHLVDELQIAIIPKVLGGGIPLFLGGTAPSVWELQNMEKIGQIVLLTYRTNG</sequence>
<dbReference type="PANTHER" id="PTHR38011:SF11">
    <property type="entry name" value="2,5-DIAMINO-6-RIBOSYLAMINO-4(3H)-PYRIMIDINONE 5'-PHOSPHATE REDUCTASE"/>
    <property type="match status" value="1"/>
</dbReference>
<comment type="caution">
    <text evidence="2">The sequence shown here is derived from an EMBL/GenBank/DDBJ whole genome shotgun (WGS) entry which is preliminary data.</text>
</comment>
<reference evidence="2 3" key="1">
    <citation type="submission" date="2021-07" db="EMBL/GenBank/DDBJ databases">
        <title>Paenibacillus radiodurans sp. nov., isolated from the southeastern edge of Tengger Desert.</title>
        <authorList>
            <person name="Zhang G."/>
        </authorList>
    </citation>
    <scope>NUCLEOTIDE SEQUENCE [LARGE SCALE GENOMIC DNA]</scope>
    <source>
        <strain evidence="2 3">DT7-4</strain>
    </source>
</reference>
<gene>
    <name evidence="2" type="ORF">K0T92_11550</name>
</gene>
<dbReference type="InterPro" id="IPR002734">
    <property type="entry name" value="RibDG_C"/>
</dbReference>
<dbReference type="SUPFAM" id="SSF53597">
    <property type="entry name" value="Dihydrofolate reductase-like"/>
    <property type="match status" value="1"/>
</dbReference>
<protein>
    <submittedName>
        <fullName evidence="2">Dihydrofolate reductase family protein</fullName>
    </submittedName>
</protein>